<proteinExistence type="predicted"/>
<dbReference type="Proteomes" id="UP000076865">
    <property type="component" value="Chromosome"/>
</dbReference>
<protein>
    <submittedName>
        <fullName evidence="1">Uncharacterized protein</fullName>
    </submittedName>
</protein>
<dbReference type="RefSeq" id="WP_066325549.1">
    <property type="nucleotide sequence ID" value="NZ_CP015438.1"/>
</dbReference>
<dbReference type="AlphaFoldDB" id="A0A160F4E7"/>
<dbReference type="KEGG" id="aamy:GFC30_2291"/>
<gene>
    <name evidence="1" type="ORF">GFC30_2291</name>
</gene>
<dbReference type="SUPFAM" id="SSF52540">
    <property type="entry name" value="P-loop containing nucleoside triphosphate hydrolases"/>
    <property type="match status" value="1"/>
</dbReference>
<dbReference type="OrthoDB" id="9801841at2"/>
<keyword evidence="2" id="KW-1185">Reference proteome</keyword>
<evidence type="ECO:0000313" key="2">
    <source>
        <dbReference type="Proteomes" id="UP000076865"/>
    </source>
</evidence>
<sequence length="584" mass="67638">MTVNNYIKYLNSLNNANSSNENAIAESQISNPYYEKIRVDRNIGQYIIQKIKQSPNVVILTGHAGDGKTSLLYQILKSLDVLTGNSISKFQEVYSKQLNTTIFYVKDMSELNKEEQVNVLKRALDIKNQGGSSILVSNTGPLLEAFKGLEQTYPTGVSITEIEMNLLKLMDENKGDIGKVGKHDVLLINMARIDNVIVVPRLIRNLLAEELWIECSKCESKQKCPIYHNYLSVKENYANVEKFISSYYRWLYETDRRLTIRQILSQISYSITGNLTCDDIKNKSNRNILFNYHFFNLFFGYGGVTKNKDALQIRAIQELQNLQLDSKELPNDYSIFVREDFSFLTRTVREIIQPIWSHKMRGYTTLSSDLLKSEEARELRKAVRRAQILFGNHDEDSMSNMLNRLFSPVFSEYLKIRSKQLSLPEIREIKNKIVKALYTMFVGFPMNNSDEEVIYLPVNRKEMAQPVQLLLGKIETSSIYVKQNYITSVYDQEEGYYRLELRFENVDKFPISLMLLDYFNKVIKGAVSTKLNPSLSHGVDKLKSKLYQEYRFKGHQPESKILVHTVKGPKIITLEIYDKEIYVK</sequence>
<dbReference type="PATRIC" id="fig|294699.3.peg.2370"/>
<dbReference type="InterPro" id="IPR027417">
    <property type="entry name" value="P-loop_NTPase"/>
</dbReference>
<name>A0A160F4E7_9BACL</name>
<dbReference type="EMBL" id="CP015438">
    <property type="protein sequence ID" value="ANB60543.1"/>
    <property type="molecule type" value="Genomic_DNA"/>
</dbReference>
<reference evidence="1 2" key="1">
    <citation type="journal article" date="2006" name="Syst. Appl. Microbiol.">
        <title>Anoxybacillus amylolyticus sp. nov., a thermophilic amylase producing bacterium isolated from Mount Rittmann (Antarctica).</title>
        <authorList>
            <person name="Poli A."/>
            <person name="Esposito E."/>
            <person name="Lama L."/>
            <person name="Orlando P."/>
            <person name="Nicolaus G."/>
            <person name="de Appolonia F."/>
            <person name="Gambacorta A."/>
            <person name="Nicolaus B."/>
        </authorList>
    </citation>
    <scope>NUCLEOTIDE SEQUENCE [LARGE SCALE GENOMIC DNA]</scope>
    <source>
        <strain evidence="1 2">DSM 15939</strain>
    </source>
</reference>
<accession>A0A160F4E7</accession>
<organism evidence="1 2">
    <name type="scientific">Anoxybacteroides amylolyticum</name>
    <dbReference type="NCBI Taxonomy" id="294699"/>
    <lineage>
        <taxon>Bacteria</taxon>
        <taxon>Bacillati</taxon>
        <taxon>Bacillota</taxon>
        <taxon>Bacilli</taxon>
        <taxon>Bacillales</taxon>
        <taxon>Anoxybacillaceae</taxon>
        <taxon>Anoxybacteroides</taxon>
    </lineage>
</organism>
<evidence type="ECO:0000313" key="1">
    <source>
        <dbReference type="EMBL" id="ANB60543.1"/>
    </source>
</evidence>